<dbReference type="InterPro" id="IPR051806">
    <property type="entry name" value="HAD-like_SPP"/>
</dbReference>
<evidence type="ECO:0000313" key="2">
    <source>
        <dbReference type="Proteomes" id="UP000037751"/>
    </source>
</evidence>
<dbReference type="GO" id="GO:0050308">
    <property type="term" value="F:sugar-phosphatase activity"/>
    <property type="evidence" value="ECO:0007669"/>
    <property type="project" value="TreeGrafter"/>
</dbReference>
<name>A0A0M8MSJ5_9BASI</name>
<dbReference type="GeneID" id="28726998"/>
<dbReference type="InterPro" id="IPR006439">
    <property type="entry name" value="HAD-SF_hydro_IA"/>
</dbReference>
<dbReference type="EMBL" id="LGAV01000008">
    <property type="protein sequence ID" value="KOS12940.1"/>
    <property type="molecule type" value="Genomic_DNA"/>
</dbReference>
<dbReference type="STRING" id="77020.A0A0M8MSJ5"/>
<protein>
    <submittedName>
        <fullName evidence="1">Hor2-dl-glycerol phosphatase</fullName>
    </submittedName>
</protein>
<dbReference type="NCBIfam" id="TIGR01509">
    <property type="entry name" value="HAD-SF-IA-v3"/>
    <property type="match status" value="1"/>
</dbReference>
<dbReference type="AlphaFoldDB" id="A0A0M8MSJ5"/>
<dbReference type="SFLD" id="SFLDG01129">
    <property type="entry name" value="C1.5:_HAD__Beta-PGM__Phosphata"/>
    <property type="match status" value="1"/>
</dbReference>
<dbReference type="InterPro" id="IPR036412">
    <property type="entry name" value="HAD-like_sf"/>
</dbReference>
<dbReference type="PANTHER" id="PTHR43481:SF4">
    <property type="entry name" value="GLYCEROL-1-PHOSPHATE PHOSPHOHYDROLASE 1-RELATED"/>
    <property type="match status" value="1"/>
</dbReference>
<dbReference type="RefSeq" id="XP_017990572.1">
    <property type="nucleotide sequence ID" value="XM_018135123.1"/>
</dbReference>
<dbReference type="SUPFAM" id="SSF56784">
    <property type="entry name" value="HAD-like"/>
    <property type="match status" value="1"/>
</dbReference>
<evidence type="ECO:0000313" key="1">
    <source>
        <dbReference type="EMBL" id="KOS12940.1"/>
    </source>
</evidence>
<organism evidence="1 2">
    <name type="scientific">Malassezia pachydermatis</name>
    <dbReference type="NCBI Taxonomy" id="77020"/>
    <lineage>
        <taxon>Eukaryota</taxon>
        <taxon>Fungi</taxon>
        <taxon>Dikarya</taxon>
        <taxon>Basidiomycota</taxon>
        <taxon>Ustilaginomycotina</taxon>
        <taxon>Malasseziomycetes</taxon>
        <taxon>Malasseziales</taxon>
        <taxon>Malasseziaceae</taxon>
        <taxon>Malassezia</taxon>
    </lineage>
</organism>
<accession>A0A0M8MSJ5</accession>
<dbReference type="InterPro" id="IPR023198">
    <property type="entry name" value="PGP-like_dom2"/>
</dbReference>
<gene>
    <name evidence="1" type="ORF">Malapachy_0607</name>
</gene>
<dbReference type="OrthoDB" id="40579at2759"/>
<dbReference type="InterPro" id="IPR023214">
    <property type="entry name" value="HAD_sf"/>
</dbReference>
<dbReference type="Pfam" id="PF00702">
    <property type="entry name" value="Hydrolase"/>
    <property type="match status" value="1"/>
</dbReference>
<dbReference type="VEuPathDB" id="FungiDB:Malapachy_0607"/>
<reference evidence="1 2" key="1">
    <citation type="submission" date="2015-07" db="EMBL/GenBank/DDBJ databases">
        <title>Draft Genome Sequence of Malassezia furfur CBS1878 and Malassezia pachydermatis CBS1879.</title>
        <authorList>
            <person name="Triana S."/>
            <person name="Ohm R."/>
            <person name="Gonzalez A."/>
            <person name="DeCock H."/>
            <person name="Restrepo S."/>
            <person name="Celis A."/>
        </authorList>
    </citation>
    <scope>NUCLEOTIDE SEQUENCE [LARGE SCALE GENOMIC DNA]</scope>
    <source>
        <strain evidence="1 2">CBS 1879</strain>
    </source>
</reference>
<dbReference type="Proteomes" id="UP000037751">
    <property type="component" value="Unassembled WGS sequence"/>
</dbReference>
<dbReference type="SFLD" id="SFLDS00003">
    <property type="entry name" value="Haloacid_Dehalogenase"/>
    <property type="match status" value="1"/>
</dbReference>
<proteinExistence type="predicted"/>
<comment type="caution">
    <text evidence="1">The sequence shown here is derived from an EMBL/GenBank/DDBJ whole genome shotgun (WGS) entry which is preliminary data.</text>
</comment>
<dbReference type="Gene3D" id="3.40.50.1000">
    <property type="entry name" value="HAD superfamily/HAD-like"/>
    <property type="match status" value="1"/>
</dbReference>
<sequence length="251" mass="27603">MKVEVEVDTVLFDMDGTLIDSTPALNATWVEFANQYNLDIDYVLHYSHGHRTVENLKRYIPSLEGEKLAQEVIRFESRILEIAEDNLRRAKETGNPEGTIVSMPGARDLLAQINAGRAENPSRRVGWAIVTSATSAYAQKAFKASDTAVPPQVFVTSDVCSKGKPDPEPYLKGAELSHADISQCLVVEDAPPGALSGKRAGAKVLGLRTTHDGQRMWDQGSDWVVSDLSQVQARWEGDKLILIIDSESKPQ</sequence>
<keyword evidence="2" id="KW-1185">Reference proteome</keyword>
<dbReference type="Gene3D" id="1.10.150.240">
    <property type="entry name" value="Putative phosphatase, domain 2"/>
    <property type="match status" value="1"/>
</dbReference>
<dbReference type="PANTHER" id="PTHR43481">
    <property type="entry name" value="FRUCTOSE-1-PHOSPHATE PHOSPHATASE"/>
    <property type="match status" value="1"/>
</dbReference>